<dbReference type="GO" id="GO:0042289">
    <property type="term" value="F:MHC class II protein binding"/>
    <property type="evidence" value="ECO:0007669"/>
    <property type="project" value="InterPro"/>
</dbReference>
<evidence type="ECO:0000256" key="3">
    <source>
        <dbReference type="PROSITE-ProRule" id="PRU00500"/>
    </source>
</evidence>
<dbReference type="GO" id="GO:0035718">
    <property type="term" value="F:macrophage migration inhibitory factor binding"/>
    <property type="evidence" value="ECO:0007669"/>
    <property type="project" value="InterPro"/>
</dbReference>
<dbReference type="InterPro" id="IPR043530">
    <property type="entry name" value="CD74_antigen"/>
</dbReference>
<dbReference type="InterPro" id="IPR015386">
    <property type="entry name" value="MHC_II-assoc_invar/CLIP_MHC-bd"/>
</dbReference>
<evidence type="ECO:0000259" key="5">
    <source>
        <dbReference type="PROSITE" id="PS51162"/>
    </source>
</evidence>
<dbReference type="SMART" id="SM00211">
    <property type="entry name" value="TY"/>
    <property type="match status" value="1"/>
</dbReference>
<dbReference type="GO" id="GO:0006955">
    <property type="term" value="P:immune response"/>
    <property type="evidence" value="ECO:0007669"/>
    <property type="project" value="InterPro"/>
</dbReference>
<proteinExistence type="predicted"/>
<dbReference type="Pfam" id="PF09307">
    <property type="entry name" value="MHC2-interact"/>
    <property type="match status" value="1"/>
</dbReference>
<sequence>MSDPETTTQPLIGAARQETAINVGAPSQGGRSTRAYKVAGITLLACVLIVSQVAIAYLLLSQKSDIKSLEEQSNSLKAELTRGRSVSVPVKSHIPMNALPALQLDTMDEETLTEAPGKLDLTTDCQLEASGLKDVQVPGFRPVCDESGLYKAQQCYMGSCWCVNPANGVQIPGTLSNGQARCAVAVRTADEIDSSNSPSHDITT</sequence>
<feature type="disulfide bond" evidence="2 3">
    <location>
        <begin position="162"/>
        <end position="182"/>
    </location>
</feature>
<protein>
    <submittedName>
        <fullName evidence="6">Uncharacterized LOC113132053</fullName>
    </submittedName>
</protein>
<evidence type="ECO:0000313" key="7">
    <source>
        <dbReference type="Proteomes" id="UP000261640"/>
    </source>
</evidence>
<dbReference type="Proteomes" id="UP000261640">
    <property type="component" value="Unplaced"/>
</dbReference>
<dbReference type="SUPFAM" id="SSF57610">
    <property type="entry name" value="Thyroglobulin type-1 domain"/>
    <property type="match status" value="1"/>
</dbReference>
<comment type="caution">
    <text evidence="3">Lacks conserved residue(s) required for the propagation of feature annotation.</text>
</comment>
<dbReference type="PIRSF" id="PIRSF001992">
    <property type="entry name" value="CD74_antigen"/>
    <property type="match status" value="1"/>
</dbReference>
<keyword evidence="1 2" id="KW-1015">Disulfide bond</keyword>
<keyword evidence="4" id="KW-0812">Transmembrane</keyword>
<feature type="disulfide bond" evidence="2 3">
    <location>
        <begin position="125"/>
        <end position="144"/>
    </location>
</feature>
<evidence type="ECO:0000313" key="6">
    <source>
        <dbReference type="Ensembl" id="ENSMAMP00000046553.1"/>
    </source>
</evidence>
<dbReference type="GeneTree" id="ENSGT00940000169140"/>
<keyword evidence="4" id="KW-1133">Transmembrane helix</keyword>
<accession>A0A7N8XAL5</accession>
<keyword evidence="7" id="KW-1185">Reference proteome</keyword>
<dbReference type="CDD" id="cd00191">
    <property type="entry name" value="TY"/>
    <property type="match status" value="1"/>
</dbReference>
<evidence type="ECO:0000256" key="4">
    <source>
        <dbReference type="SAM" id="Phobius"/>
    </source>
</evidence>
<feature type="domain" description="Thyroglobulin type-1" evidence="5">
    <location>
        <begin position="122"/>
        <end position="182"/>
    </location>
</feature>
<dbReference type="Pfam" id="PF00086">
    <property type="entry name" value="Thyroglobulin_1"/>
    <property type="match status" value="1"/>
</dbReference>
<keyword evidence="4" id="KW-0472">Membrane</keyword>
<reference evidence="6" key="1">
    <citation type="submission" date="2025-08" db="UniProtKB">
        <authorList>
            <consortium name="Ensembl"/>
        </authorList>
    </citation>
    <scope>IDENTIFICATION</scope>
</reference>
<dbReference type="FunCoup" id="A0A7N8XAL5">
    <property type="interactions" value="32"/>
</dbReference>
<dbReference type="InterPro" id="IPR036857">
    <property type="entry name" value="Thyroglobulin_1_sf"/>
</dbReference>
<dbReference type="Gene3D" id="4.10.800.10">
    <property type="entry name" value="Thyroglobulin type-1"/>
    <property type="match status" value="1"/>
</dbReference>
<reference evidence="6" key="2">
    <citation type="submission" date="2025-09" db="UniProtKB">
        <authorList>
            <consortium name="Ensembl"/>
        </authorList>
    </citation>
    <scope>IDENTIFICATION</scope>
</reference>
<organism evidence="6 7">
    <name type="scientific">Mastacembelus armatus</name>
    <name type="common">zig-zag eel</name>
    <dbReference type="NCBI Taxonomy" id="205130"/>
    <lineage>
        <taxon>Eukaryota</taxon>
        <taxon>Metazoa</taxon>
        <taxon>Chordata</taxon>
        <taxon>Craniata</taxon>
        <taxon>Vertebrata</taxon>
        <taxon>Euteleostomi</taxon>
        <taxon>Actinopterygii</taxon>
        <taxon>Neopterygii</taxon>
        <taxon>Teleostei</taxon>
        <taxon>Neoteleostei</taxon>
        <taxon>Acanthomorphata</taxon>
        <taxon>Anabantaria</taxon>
        <taxon>Synbranchiformes</taxon>
        <taxon>Mastacembelidae</taxon>
        <taxon>Mastacembelus</taxon>
    </lineage>
</organism>
<evidence type="ECO:0000256" key="1">
    <source>
        <dbReference type="ARBA" id="ARBA00023157"/>
    </source>
</evidence>
<dbReference type="InterPro" id="IPR000716">
    <property type="entry name" value="Thyroglobulin_1"/>
</dbReference>
<dbReference type="GO" id="GO:0016020">
    <property type="term" value="C:membrane"/>
    <property type="evidence" value="ECO:0007669"/>
    <property type="project" value="InterPro"/>
</dbReference>
<dbReference type="InParanoid" id="A0A7N8XAL5"/>
<dbReference type="PROSITE" id="PS51162">
    <property type="entry name" value="THYROGLOBULIN_1_2"/>
    <property type="match status" value="1"/>
</dbReference>
<name>A0A7N8XAL5_9TELE</name>
<feature type="transmembrane region" description="Helical" evidence="4">
    <location>
        <begin position="38"/>
        <end position="60"/>
    </location>
</feature>
<evidence type="ECO:0000256" key="2">
    <source>
        <dbReference type="PIRSR" id="PIRSR001992-1"/>
    </source>
</evidence>
<dbReference type="GO" id="GO:0019882">
    <property type="term" value="P:antigen processing and presentation"/>
    <property type="evidence" value="ECO:0007669"/>
    <property type="project" value="InterPro"/>
</dbReference>
<dbReference type="AlphaFoldDB" id="A0A7N8XAL5"/>
<dbReference type="PROSITE" id="PS00484">
    <property type="entry name" value="THYROGLOBULIN_1_1"/>
    <property type="match status" value="1"/>
</dbReference>
<dbReference type="GO" id="GO:0006886">
    <property type="term" value="P:intracellular protein transport"/>
    <property type="evidence" value="ECO:0007669"/>
    <property type="project" value="InterPro"/>
</dbReference>
<dbReference type="Ensembl" id="ENSMAMT00000057710.1">
    <property type="protein sequence ID" value="ENSMAMP00000046553.1"/>
    <property type="gene ID" value="ENSMAMG00000021924.2"/>
</dbReference>
<feature type="disulfide bond" evidence="2">
    <location>
        <begin position="155"/>
        <end position="160"/>
    </location>
</feature>